<organism evidence="3 4">
    <name type="scientific">Thalassobacillus hwangdonensis</name>
    <dbReference type="NCBI Taxonomy" id="546108"/>
    <lineage>
        <taxon>Bacteria</taxon>
        <taxon>Bacillati</taxon>
        <taxon>Bacillota</taxon>
        <taxon>Bacilli</taxon>
        <taxon>Bacillales</taxon>
        <taxon>Bacillaceae</taxon>
        <taxon>Thalassobacillus</taxon>
    </lineage>
</organism>
<proteinExistence type="predicted"/>
<feature type="transmembrane region" description="Helical" evidence="1">
    <location>
        <begin position="299"/>
        <end position="317"/>
    </location>
</feature>
<dbReference type="NCBIfam" id="TIGR04383">
    <property type="entry name" value="acidic_w_LPXTA"/>
    <property type="match status" value="1"/>
</dbReference>
<keyword evidence="4" id="KW-1185">Reference proteome</keyword>
<evidence type="ECO:0000256" key="2">
    <source>
        <dbReference type="SAM" id="SignalP"/>
    </source>
</evidence>
<keyword evidence="2" id="KW-0732">Signal</keyword>
<sequence length="325" mass="36711">MKKLLLLGFAVVLMLSSFPVTSFAAIDQGELDAYLTELQWTEEELDTYLWENYDLQLNDFESMAELEDFLGPIITDESLQELLDTYGLTRQELDDILAEYGEAVEDYTFIDDIEFYLIEEMVDIDYEDLFSEFGLTEEELERVFLHLESLDITAMEAELDGLYERLMAFEEFESATELTAEQIAELLSIMQRLLALFEMDAEFFLVKDGGEEAISLADLLKMTEVEGFDLKVVLYNLQGEFLADFILTGEMFGSDLIKETAEDLPVVEKVAETKQAADKPAAVAKTVKGGKLPDTNGGYLANMLLGLGAMGFGFLAFRHFRRQGA</sequence>
<dbReference type="EMBL" id="JBHTKL010000006">
    <property type="protein sequence ID" value="MFD1021090.1"/>
    <property type="molecule type" value="Genomic_DNA"/>
</dbReference>
<dbReference type="Proteomes" id="UP001596990">
    <property type="component" value="Unassembled WGS sequence"/>
</dbReference>
<evidence type="ECO:0000313" key="4">
    <source>
        <dbReference type="Proteomes" id="UP001596990"/>
    </source>
</evidence>
<keyword evidence="1" id="KW-0812">Transmembrane</keyword>
<reference evidence="4" key="1">
    <citation type="journal article" date="2019" name="Int. J. Syst. Evol. Microbiol.">
        <title>The Global Catalogue of Microorganisms (GCM) 10K type strain sequencing project: providing services to taxonomists for standard genome sequencing and annotation.</title>
        <authorList>
            <consortium name="The Broad Institute Genomics Platform"/>
            <consortium name="The Broad Institute Genome Sequencing Center for Infectious Disease"/>
            <person name="Wu L."/>
            <person name="Ma J."/>
        </authorList>
    </citation>
    <scope>NUCLEOTIDE SEQUENCE [LARGE SCALE GENOMIC DNA]</scope>
    <source>
        <strain evidence="4">CCUG 56607</strain>
    </source>
</reference>
<keyword evidence="1" id="KW-0472">Membrane</keyword>
<evidence type="ECO:0000256" key="1">
    <source>
        <dbReference type="SAM" id="Phobius"/>
    </source>
</evidence>
<evidence type="ECO:0000313" key="3">
    <source>
        <dbReference type="EMBL" id="MFD1021090.1"/>
    </source>
</evidence>
<name>A0ABW3L523_9BACI</name>
<accession>A0ABW3L523</accession>
<comment type="caution">
    <text evidence="3">The sequence shown here is derived from an EMBL/GenBank/DDBJ whole genome shotgun (WGS) entry which is preliminary data.</text>
</comment>
<dbReference type="RefSeq" id="WP_386063905.1">
    <property type="nucleotide sequence ID" value="NZ_JBHTKL010000006.1"/>
</dbReference>
<feature type="chain" id="PRO_5045615106" evidence="2">
    <location>
        <begin position="25"/>
        <end position="325"/>
    </location>
</feature>
<protein>
    <submittedName>
        <fullName evidence="3">Processed acidic surface protein</fullName>
    </submittedName>
</protein>
<dbReference type="InterPro" id="IPR030832">
    <property type="entry name" value="Acidic_LPXTA"/>
</dbReference>
<feature type="signal peptide" evidence="2">
    <location>
        <begin position="1"/>
        <end position="24"/>
    </location>
</feature>
<gene>
    <name evidence="3" type="ORF">ACFQ2J_18010</name>
</gene>
<keyword evidence="1" id="KW-1133">Transmembrane helix</keyword>